<organism evidence="1 2">
    <name type="scientific">Rotaria magnacalcarata</name>
    <dbReference type="NCBI Taxonomy" id="392030"/>
    <lineage>
        <taxon>Eukaryota</taxon>
        <taxon>Metazoa</taxon>
        <taxon>Spiralia</taxon>
        <taxon>Gnathifera</taxon>
        <taxon>Rotifera</taxon>
        <taxon>Eurotatoria</taxon>
        <taxon>Bdelloidea</taxon>
        <taxon>Philodinida</taxon>
        <taxon>Philodinidae</taxon>
        <taxon>Rotaria</taxon>
    </lineage>
</organism>
<dbReference type="EMBL" id="CAJNOV010008404">
    <property type="protein sequence ID" value="CAF1322207.1"/>
    <property type="molecule type" value="Genomic_DNA"/>
</dbReference>
<dbReference type="Proteomes" id="UP000663855">
    <property type="component" value="Unassembled WGS sequence"/>
</dbReference>
<evidence type="ECO:0000313" key="1">
    <source>
        <dbReference type="EMBL" id="CAF1322207.1"/>
    </source>
</evidence>
<evidence type="ECO:0000313" key="2">
    <source>
        <dbReference type="Proteomes" id="UP000663855"/>
    </source>
</evidence>
<protein>
    <submittedName>
        <fullName evidence="1">Uncharacterized protein</fullName>
    </submittedName>
</protein>
<reference evidence="1" key="1">
    <citation type="submission" date="2021-02" db="EMBL/GenBank/DDBJ databases">
        <authorList>
            <person name="Nowell W R."/>
        </authorList>
    </citation>
    <scope>NUCLEOTIDE SEQUENCE</scope>
</reference>
<gene>
    <name evidence="1" type="ORF">CJN711_LOCUS17992</name>
</gene>
<dbReference type="AlphaFoldDB" id="A0A815F7D3"/>
<name>A0A815F7D3_9BILA</name>
<comment type="caution">
    <text evidence="1">The sequence shown here is derived from an EMBL/GenBank/DDBJ whole genome shotgun (WGS) entry which is preliminary data.</text>
</comment>
<accession>A0A815F7D3</accession>
<feature type="non-terminal residue" evidence="1">
    <location>
        <position position="1"/>
    </location>
</feature>
<sequence length="32" mass="3895">GHQFTSPLNRRIVESILFDRTRIKALRQKHFE</sequence>
<proteinExistence type="predicted"/>